<dbReference type="GO" id="GO:0032974">
    <property type="term" value="P:amino acid transmembrane export from vacuole"/>
    <property type="evidence" value="ECO:0007669"/>
    <property type="project" value="TreeGrafter"/>
</dbReference>
<sequence>MVAIIIVFMLEDTSYYIAGANGLTTKSKRSNIQLEEESDELWLKWVKHVSVCYTNDSLLSSSNSSKVNSHIFGMKLWYEDTLNGSLKGSCETTNTVYQSMLDHHTFSVGSADDHVTNIALWFNQDDTIAAMQFTTAAGTFSPRYGYVNNQTASHTNLHYKLSGDTFAWAGATVTTGTYDQSSSNDDNIHVVTAIKVAWMNERTGQYGSLDSQRFSMLFTGIWWFGFSLVVFRYLRDRRGPPLPKELSYRDAHRPDEQSSSTIAQMFKNPRLNDGVLADSVPFDQRLTPELRSDIHATSPLDSVRSPNANANANANANTNANTSMVSPSDNKSNDTKTHSAVEMVTLQDDLHFMKMQEAMKGKEHTIKVNVFTYSIIKFYVSLREGHQFPHLFRYLCTYFLWSDGLNTIASCGILFAQQVLLMTSLELVVLLAEVQLSAILGAFVFLWIQKKMDYPTKKMLLIHIAILGVIPLYAMIGMIKGATFGKLFFFLFLFYFYFCFVLLKKYKQTNKQINNKKDS</sequence>
<dbReference type="SUPFAM" id="SSF51101">
    <property type="entry name" value="Mannose-binding lectins"/>
    <property type="match status" value="1"/>
</dbReference>
<dbReference type="AlphaFoldDB" id="X6NAC7"/>
<evidence type="ECO:0000256" key="7">
    <source>
        <dbReference type="SAM" id="MobiDB-lite"/>
    </source>
</evidence>
<evidence type="ECO:0000313" key="10">
    <source>
        <dbReference type="Proteomes" id="UP000023152"/>
    </source>
</evidence>
<dbReference type="GO" id="GO:0012505">
    <property type="term" value="C:endomembrane system"/>
    <property type="evidence" value="ECO:0007669"/>
    <property type="project" value="UniProtKB-SubCell"/>
</dbReference>
<evidence type="ECO:0000313" key="9">
    <source>
        <dbReference type="EMBL" id="ETO23250.1"/>
    </source>
</evidence>
<gene>
    <name evidence="9" type="ORF">RFI_13930</name>
</gene>
<feature type="transmembrane region" description="Helical" evidence="8">
    <location>
        <begin position="485"/>
        <end position="503"/>
    </location>
</feature>
<dbReference type="OrthoDB" id="192733at2759"/>
<dbReference type="InterPro" id="IPR024671">
    <property type="entry name" value="Atg22-like"/>
</dbReference>
<feature type="region of interest" description="Disordered" evidence="7">
    <location>
        <begin position="242"/>
        <end position="263"/>
    </location>
</feature>
<accession>X6NAC7</accession>
<feature type="transmembrane region" description="Helical" evidence="8">
    <location>
        <begin position="427"/>
        <end position="448"/>
    </location>
</feature>
<reference evidence="9 10" key="1">
    <citation type="journal article" date="2013" name="Curr. Biol.">
        <title>The Genome of the Foraminiferan Reticulomyxa filosa.</title>
        <authorList>
            <person name="Glockner G."/>
            <person name="Hulsmann N."/>
            <person name="Schleicher M."/>
            <person name="Noegel A.A."/>
            <person name="Eichinger L."/>
            <person name="Gallinger C."/>
            <person name="Pawlowski J."/>
            <person name="Sierra R."/>
            <person name="Euteneuer U."/>
            <person name="Pillet L."/>
            <person name="Moustafa A."/>
            <person name="Platzer M."/>
            <person name="Groth M."/>
            <person name="Szafranski K."/>
            <person name="Schliwa M."/>
        </authorList>
    </citation>
    <scope>NUCLEOTIDE SEQUENCE [LARGE SCALE GENOMIC DNA]</scope>
</reference>
<evidence type="ECO:0000256" key="5">
    <source>
        <dbReference type="ARBA" id="ARBA00022989"/>
    </source>
</evidence>
<evidence type="ECO:0000256" key="1">
    <source>
        <dbReference type="ARBA" id="ARBA00004127"/>
    </source>
</evidence>
<feature type="transmembrane region" description="Helical" evidence="8">
    <location>
        <begin position="460"/>
        <end position="479"/>
    </location>
</feature>
<comment type="caution">
    <text evidence="9">The sequence shown here is derived from an EMBL/GenBank/DDBJ whole genome shotgun (WGS) entry which is preliminary data.</text>
</comment>
<comment type="subcellular location">
    <subcellularLocation>
        <location evidence="1">Endomembrane system</location>
        <topology evidence="1">Multi-pass membrane protein</topology>
    </subcellularLocation>
</comment>
<evidence type="ECO:0000256" key="2">
    <source>
        <dbReference type="ARBA" id="ARBA00006978"/>
    </source>
</evidence>
<evidence type="ECO:0000256" key="3">
    <source>
        <dbReference type="ARBA" id="ARBA00022448"/>
    </source>
</evidence>
<dbReference type="InterPro" id="IPR036404">
    <property type="entry name" value="Jacalin-like_lectin_dom_sf"/>
</dbReference>
<evidence type="ECO:0000256" key="8">
    <source>
        <dbReference type="SAM" id="Phobius"/>
    </source>
</evidence>
<proteinExistence type="inferred from homology"/>
<dbReference type="PANTHER" id="PTHR23519">
    <property type="entry name" value="AUTOPHAGY-RELATED PROTEIN 22"/>
    <property type="match status" value="1"/>
</dbReference>
<feature type="compositionally biased region" description="Basic and acidic residues" evidence="7">
    <location>
        <begin position="246"/>
        <end position="256"/>
    </location>
</feature>
<protein>
    <submittedName>
        <fullName evidence="9">Uncharacterized protein</fullName>
    </submittedName>
</protein>
<feature type="transmembrane region" description="Helical" evidence="8">
    <location>
        <begin position="391"/>
        <end position="415"/>
    </location>
</feature>
<comment type="similarity">
    <text evidence="2">Belongs to the ATG22 family.</text>
</comment>
<keyword evidence="10" id="KW-1185">Reference proteome</keyword>
<feature type="transmembrane region" description="Helical" evidence="8">
    <location>
        <begin position="214"/>
        <end position="234"/>
    </location>
</feature>
<feature type="region of interest" description="Disordered" evidence="7">
    <location>
        <begin position="297"/>
        <end position="336"/>
    </location>
</feature>
<keyword evidence="5 8" id="KW-1133">Transmembrane helix</keyword>
<dbReference type="Proteomes" id="UP000023152">
    <property type="component" value="Unassembled WGS sequence"/>
</dbReference>
<keyword evidence="6 8" id="KW-0472">Membrane</keyword>
<dbReference type="EMBL" id="ASPP01010086">
    <property type="protein sequence ID" value="ETO23250.1"/>
    <property type="molecule type" value="Genomic_DNA"/>
</dbReference>
<feature type="compositionally biased region" description="Low complexity" evidence="7">
    <location>
        <begin position="307"/>
        <end position="322"/>
    </location>
</feature>
<dbReference type="InterPro" id="IPR050495">
    <property type="entry name" value="ATG22/LtaA_families"/>
</dbReference>
<keyword evidence="3" id="KW-0813">Transport</keyword>
<evidence type="ECO:0000256" key="4">
    <source>
        <dbReference type="ARBA" id="ARBA00022692"/>
    </source>
</evidence>
<dbReference type="SUPFAM" id="SSF103473">
    <property type="entry name" value="MFS general substrate transporter"/>
    <property type="match status" value="1"/>
</dbReference>
<dbReference type="PANTHER" id="PTHR23519:SF1">
    <property type="entry name" value="AUTOPHAGY-RELATED PROTEIN 22"/>
    <property type="match status" value="1"/>
</dbReference>
<organism evidence="9 10">
    <name type="scientific">Reticulomyxa filosa</name>
    <dbReference type="NCBI Taxonomy" id="46433"/>
    <lineage>
        <taxon>Eukaryota</taxon>
        <taxon>Sar</taxon>
        <taxon>Rhizaria</taxon>
        <taxon>Retaria</taxon>
        <taxon>Foraminifera</taxon>
        <taxon>Monothalamids</taxon>
        <taxon>Reticulomyxidae</taxon>
        <taxon>Reticulomyxa</taxon>
    </lineage>
</organism>
<dbReference type="Pfam" id="PF11700">
    <property type="entry name" value="ATG22"/>
    <property type="match status" value="2"/>
</dbReference>
<evidence type="ECO:0000256" key="6">
    <source>
        <dbReference type="ARBA" id="ARBA00023136"/>
    </source>
</evidence>
<keyword evidence="4 8" id="KW-0812">Transmembrane</keyword>
<name>X6NAC7_RETFI</name>
<dbReference type="InterPro" id="IPR036259">
    <property type="entry name" value="MFS_trans_sf"/>
</dbReference>